<dbReference type="EMBL" id="LPWA01000135">
    <property type="protein sequence ID" value="KUM24445.1"/>
    <property type="molecule type" value="Genomic_DNA"/>
</dbReference>
<dbReference type="Proteomes" id="UP000053176">
    <property type="component" value="Unassembled WGS sequence"/>
</dbReference>
<sequence length="69" mass="8095">MPISDWQSLDTIEHLKRLDRPGFAAELLRRNVAYRRDYANTLRKIALGGIDPDEARSDLAHRWGLRFFL</sequence>
<dbReference type="InterPro" id="IPR045465">
    <property type="entry name" value="Trans_reg_dom"/>
</dbReference>
<accession>A0A101KP85</accession>
<proteinExistence type="predicted"/>
<dbReference type="OrthoDB" id="8654520at2"/>
<reference evidence="2 3" key="1">
    <citation type="submission" date="2015-12" db="EMBL/GenBank/DDBJ databases">
        <title>Draft genome sequence of Mesorhizobium sp. UFLA 01-765, a multitolerant efficient symbiont and plant-growth promoting strain isolated from Zn-mining soil using Leucaena leucocephala as a trap plant.</title>
        <authorList>
            <person name="Rangel W.M."/>
            <person name="Thijs S."/>
            <person name="Longatti S.M."/>
            <person name="Moreira F.M."/>
            <person name="Weyens N."/>
            <person name="Vangronsveld J."/>
            <person name="Van Hamme J.D."/>
            <person name="Bottos E.M."/>
            <person name="Rineau F."/>
        </authorList>
    </citation>
    <scope>NUCLEOTIDE SEQUENCE [LARGE SCALE GENOMIC DNA]</scope>
    <source>
        <strain evidence="2 3">UFLA 01-765</strain>
    </source>
</reference>
<evidence type="ECO:0000313" key="3">
    <source>
        <dbReference type="Proteomes" id="UP000053176"/>
    </source>
</evidence>
<evidence type="ECO:0000313" key="2">
    <source>
        <dbReference type="EMBL" id="KUM24445.1"/>
    </source>
</evidence>
<name>A0A101KP85_RHILI</name>
<dbReference type="AlphaFoldDB" id="A0A101KP85"/>
<gene>
    <name evidence="2" type="ORF">AU467_30075</name>
</gene>
<organism evidence="2 3">
    <name type="scientific">Rhizobium loti</name>
    <name type="common">Mesorhizobium loti</name>
    <dbReference type="NCBI Taxonomy" id="381"/>
    <lineage>
        <taxon>Bacteria</taxon>
        <taxon>Pseudomonadati</taxon>
        <taxon>Pseudomonadota</taxon>
        <taxon>Alphaproteobacteria</taxon>
        <taxon>Hyphomicrobiales</taxon>
        <taxon>Phyllobacteriaceae</taxon>
        <taxon>Mesorhizobium</taxon>
    </lineage>
</organism>
<evidence type="ECO:0000259" key="1">
    <source>
        <dbReference type="Pfam" id="PF20109"/>
    </source>
</evidence>
<protein>
    <recommendedName>
        <fullName evidence="1">Transcriptional regulator-like domain-containing protein</fullName>
    </recommendedName>
</protein>
<dbReference type="Pfam" id="PF20109">
    <property type="entry name" value="Trans_reg_dom"/>
    <property type="match status" value="1"/>
</dbReference>
<comment type="caution">
    <text evidence="2">The sequence shown here is derived from an EMBL/GenBank/DDBJ whole genome shotgun (WGS) entry which is preliminary data.</text>
</comment>
<feature type="domain" description="Transcriptional regulator-like" evidence="1">
    <location>
        <begin position="5"/>
        <end position="67"/>
    </location>
</feature>